<accession>A0A1S8A8H5</accession>
<reference evidence="1" key="1">
    <citation type="submission" date="2016-03" db="EMBL/GenBank/DDBJ databases">
        <title>Draft genome sequence of Rosellinia necatrix.</title>
        <authorList>
            <person name="Kanematsu S."/>
        </authorList>
    </citation>
    <scope>NUCLEOTIDE SEQUENCE [LARGE SCALE GENOMIC DNA]</scope>
    <source>
        <strain evidence="1">W97</strain>
    </source>
</reference>
<dbReference type="Proteomes" id="UP000054516">
    <property type="component" value="Unassembled WGS sequence"/>
</dbReference>
<dbReference type="AlphaFoldDB" id="A0A1S8A8H5"/>
<evidence type="ECO:0000313" key="2">
    <source>
        <dbReference type="Proteomes" id="UP000054516"/>
    </source>
</evidence>
<dbReference type="EMBL" id="DF977474">
    <property type="protein sequence ID" value="GAW26353.1"/>
    <property type="molecule type" value="Genomic_DNA"/>
</dbReference>
<evidence type="ECO:0000313" key="1">
    <source>
        <dbReference type="EMBL" id="GAW26353.1"/>
    </source>
</evidence>
<gene>
    <name evidence="1" type="ORF">SAMD00023353_2900110</name>
</gene>
<protein>
    <submittedName>
        <fullName evidence="1">Uncharacterized protein</fullName>
    </submittedName>
</protein>
<keyword evidence="2" id="KW-1185">Reference proteome</keyword>
<proteinExistence type="predicted"/>
<sequence length="95" mass="10599">MQGGGLLDLLTTDAFFTFQLGPRGLDEVGGPHWYSITQDCAITLKVFRFPALKRNVPYRGMVRDAPLAVAPDSSGRRNMISDIRYGNRKYYAKTG</sequence>
<organism evidence="1">
    <name type="scientific">Rosellinia necatrix</name>
    <name type="common">White root-rot fungus</name>
    <dbReference type="NCBI Taxonomy" id="77044"/>
    <lineage>
        <taxon>Eukaryota</taxon>
        <taxon>Fungi</taxon>
        <taxon>Dikarya</taxon>
        <taxon>Ascomycota</taxon>
        <taxon>Pezizomycotina</taxon>
        <taxon>Sordariomycetes</taxon>
        <taxon>Xylariomycetidae</taxon>
        <taxon>Xylariales</taxon>
        <taxon>Xylariaceae</taxon>
        <taxon>Rosellinia</taxon>
    </lineage>
</organism>
<name>A0A1S8A8H5_ROSNE</name>